<dbReference type="InterPro" id="IPR000601">
    <property type="entry name" value="PKD_dom"/>
</dbReference>
<feature type="domain" description="PKD" evidence="2">
    <location>
        <begin position="74"/>
        <end position="117"/>
    </location>
</feature>
<dbReference type="PROSITE" id="PS50093">
    <property type="entry name" value="PKD"/>
    <property type="match status" value="1"/>
</dbReference>
<dbReference type="OrthoDB" id="1110367at2"/>
<organism evidence="3 4">
    <name type="scientific">Pedobacter africanus</name>
    <dbReference type="NCBI Taxonomy" id="151894"/>
    <lineage>
        <taxon>Bacteria</taxon>
        <taxon>Pseudomonadati</taxon>
        <taxon>Bacteroidota</taxon>
        <taxon>Sphingobacteriia</taxon>
        <taxon>Sphingobacteriales</taxon>
        <taxon>Sphingobacteriaceae</taxon>
        <taxon>Pedobacter</taxon>
    </lineage>
</organism>
<gene>
    <name evidence="3" type="ORF">SAMN04488524_0910</name>
</gene>
<accession>A0A1W1ZQM1</accession>
<dbReference type="AlphaFoldDB" id="A0A1W1ZQM1"/>
<dbReference type="Gene3D" id="2.60.40.10">
    <property type="entry name" value="Immunoglobulins"/>
    <property type="match status" value="1"/>
</dbReference>
<dbReference type="STRING" id="151894.SAMN04488524_0910"/>
<dbReference type="RefSeq" id="WP_084237206.1">
    <property type="nucleotide sequence ID" value="NZ_FWXT01000001.1"/>
</dbReference>
<evidence type="ECO:0000256" key="1">
    <source>
        <dbReference type="SAM" id="MobiDB-lite"/>
    </source>
</evidence>
<dbReference type="InterPro" id="IPR013783">
    <property type="entry name" value="Ig-like_fold"/>
</dbReference>
<proteinExistence type="predicted"/>
<dbReference type="Pfam" id="PF24595">
    <property type="entry name" value="DUF7619"/>
    <property type="match status" value="1"/>
</dbReference>
<protein>
    <recommendedName>
        <fullName evidence="2">PKD domain-containing protein</fullName>
    </recommendedName>
</protein>
<dbReference type="CDD" id="cd00146">
    <property type="entry name" value="PKD"/>
    <property type="match status" value="1"/>
</dbReference>
<evidence type="ECO:0000313" key="4">
    <source>
        <dbReference type="Proteomes" id="UP000192756"/>
    </source>
</evidence>
<sequence>MKRALHLTLPATGIVFLLVFTCTVLYGQLKQPSATKLVEPAIVPADTVPAIINHTIENGLVSFSSVLRPLRQIAGAPEPFYTYFWEFGDGQFSFEKEPQHIYPDIKSYDVRLFATNSYDDGKRPPTRPKPIRPGGSRPVLAAGKKTENLNFFKSGGAVELKTNCMPKPGDDMMLVFGYRNKPENGLASLAGTVAILYNDREFNKDNFELEETRAYHAEKKTTLDKYGSLAALKVGNSNPYYAALRGPAVAEPDVIFDPEGTALIKEKMAAYRKAESWRFEDLKSGEEKFLFMQFKTTPEMIKDTNAVVKLTGMFIPDNPLALTEFFTIELQIVASHDPNKMMLRNSRMNFRFTGKNKRLSYKVRFQNTGKGPAKKIDVGVAIAEVLNKGSVEIIDSKPKVGLCNAAYAGQSCLDTISRADSLHFIFKNIYLPGLQQKGVNDADSTMGFIEYKIGFKEKPKKLPFKSGAAIVFDKNEPIYTNRATGRYKMGLSPGIIAGYGFPFKNGNTPFSGQKNISFGVSLAPFAPHRYYWQVELYGSSYAEKEYLVGRKEGNDRLIPVVIDGKQREGRLKYADSTVRTKVITINIVPAQIRYNFNKYFGAGIGTLVSFSIDEQSTPGKTALYELPTAVGTLEQASIQQSFSKISRQFNNFQSTLFADVQLGKVHVGPAIGFRYLYTFQGSNNRLVTYLTWKF</sequence>
<dbReference type="Proteomes" id="UP000192756">
    <property type="component" value="Unassembled WGS sequence"/>
</dbReference>
<evidence type="ECO:0000259" key="2">
    <source>
        <dbReference type="PROSITE" id="PS50093"/>
    </source>
</evidence>
<name>A0A1W1ZQM1_9SPHI</name>
<reference evidence="4" key="1">
    <citation type="submission" date="2017-04" db="EMBL/GenBank/DDBJ databases">
        <authorList>
            <person name="Varghese N."/>
            <person name="Submissions S."/>
        </authorList>
    </citation>
    <scope>NUCLEOTIDE SEQUENCE [LARGE SCALE GENOMIC DNA]</scope>
    <source>
        <strain evidence="4">DSM 12126</strain>
    </source>
</reference>
<feature type="region of interest" description="Disordered" evidence="1">
    <location>
        <begin position="118"/>
        <end position="138"/>
    </location>
</feature>
<dbReference type="SUPFAM" id="SSF49299">
    <property type="entry name" value="PKD domain"/>
    <property type="match status" value="1"/>
</dbReference>
<dbReference type="EMBL" id="FWXT01000001">
    <property type="protein sequence ID" value="SMC50719.1"/>
    <property type="molecule type" value="Genomic_DNA"/>
</dbReference>
<dbReference type="InterPro" id="IPR057171">
    <property type="entry name" value="DUF7849"/>
</dbReference>
<dbReference type="Pfam" id="PF25233">
    <property type="entry name" value="DUF7849"/>
    <property type="match status" value="1"/>
</dbReference>
<dbReference type="InterPro" id="IPR055353">
    <property type="entry name" value="DUF7619"/>
</dbReference>
<evidence type="ECO:0000313" key="3">
    <source>
        <dbReference type="EMBL" id="SMC50719.1"/>
    </source>
</evidence>
<dbReference type="InterPro" id="IPR035986">
    <property type="entry name" value="PKD_dom_sf"/>
</dbReference>
<keyword evidence="4" id="KW-1185">Reference proteome</keyword>